<dbReference type="InterPro" id="IPR003594">
    <property type="entry name" value="HATPase_dom"/>
</dbReference>
<dbReference type="Pfam" id="PF02518">
    <property type="entry name" value="HATPase_c"/>
    <property type="match status" value="1"/>
</dbReference>
<feature type="domain" description="HPt" evidence="12">
    <location>
        <begin position="4"/>
        <end position="108"/>
    </location>
</feature>
<dbReference type="InterPro" id="IPR036097">
    <property type="entry name" value="HisK_dim/P_sf"/>
</dbReference>
<keyword evidence="6" id="KW-0418">Kinase</keyword>
<feature type="domain" description="CheW-like" evidence="11">
    <location>
        <begin position="628"/>
        <end position="761"/>
    </location>
</feature>
<dbReference type="Gene3D" id="1.10.287.560">
    <property type="entry name" value="Histidine kinase CheA-like, homodimeric domain"/>
    <property type="match status" value="1"/>
</dbReference>
<dbReference type="PANTHER" id="PTHR43395">
    <property type="entry name" value="SENSOR HISTIDINE KINASE CHEA"/>
    <property type="match status" value="1"/>
</dbReference>
<dbReference type="SMART" id="SM01231">
    <property type="entry name" value="H-kinase_dim"/>
    <property type="match status" value="1"/>
</dbReference>
<organism evidence="13 14">
    <name type="scientific">Pseudokineococcus basanitobsidens</name>
    <dbReference type="NCBI Taxonomy" id="1926649"/>
    <lineage>
        <taxon>Bacteria</taxon>
        <taxon>Bacillati</taxon>
        <taxon>Actinomycetota</taxon>
        <taxon>Actinomycetes</taxon>
        <taxon>Kineosporiales</taxon>
        <taxon>Kineosporiaceae</taxon>
        <taxon>Pseudokineococcus</taxon>
    </lineage>
</organism>
<proteinExistence type="predicted"/>
<dbReference type="RefSeq" id="WP_339573408.1">
    <property type="nucleotide sequence ID" value="NZ_JBBIAA010000001.1"/>
</dbReference>
<evidence type="ECO:0000313" key="13">
    <source>
        <dbReference type="EMBL" id="MEJ5944018.1"/>
    </source>
</evidence>
<dbReference type="SMART" id="SM00387">
    <property type="entry name" value="HATPase_c"/>
    <property type="match status" value="1"/>
</dbReference>
<dbReference type="Pfam" id="PF01627">
    <property type="entry name" value="Hpt"/>
    <property type="match status" value="1"/>
</dbReference>
<evidence type="ECO:0000256" key="4">
    <source>
        <dbReference type="ARBA" id="ARBA00022553"/>
    </source>
</evidence>
<keyword evidence="5" id="KW-0808">Transferase</keyword>
<dbReference type="SMART" id="SM00260">
    <property type="entry name" value="CheW"/>
    <property type="match status" value="2"/>
</dbReference>
<evidence type="ECO:0000259" key="10">
    <source>
        <dbReference type="PROSITE" id="PS50109"/>
    </source>
</evidence>
<dbReference type="SUPFAM" id="SSF47384">
    <property type="entry name" value="Homodimeric domain of signal transducing histidine kinase"/>
    <property type="match status" value="1"/>
</dbReference>
<evidence type="ECO:0000256" key="7">
    <source>
        <dbReference type="ARBA" id="ARBA00023012"/>
    </source>
</evidence>
<accession>A0ABU8RG69</accession>
<keyword evidence="4 8" id="KW-0597">Phosphoprotein</keyword>
<evidence type="ECO:0000256" key="8">
    <source>
        <dbReference type="PROSITE-ProRule" id="PRU00110"/>
    </source>
</evidence>
<evidence type="ECO:0000256" key="6">
    <source>
        <dbReference type="ARBA" id="ARBA00022777"/>
    </source>
</evidence>
<evidence type="ECO:0000259" key="12">
    <source>
        <dbReference type="PROSITE" id="PS50894"/>
    </source>
</evidence>
<comment type="catalytic activity">
    <reaction evidence="1">
        <text>ATP + protein L-histidine = ADP + protein N-phospho-L-histidine.</text>
        <dbReference type="EC" id="2.7.13.3"/>
    </reaction>
</comment>
<dbReference type="Gene3D" id="3.30.565.10">
    <property type="entry name" value="Histidine kinase-like ATPase, C-terminal domain"/>
    <property type="match status" value="1"/>
</dbReference>
<dbReference type="PANTHER" id="PTHR43395:SF1">
    <property type="entry name" value="CHEMOTAXIS PROTEIN CHEA"/>
    <property type="match status" value="1"/>
</dbReference>
<dbReference type="InterPro" id="IPR036061">
    <property type="entry name" value="CheW-like_dom_sf"/>
</dbReference>
<dbReference type="InterPro" id="IPR002545">
    <property type="entry name" value="CheW-lke_dom"/>
</dbReference>
<dbReference type="InterPro" id="IPR037006">
    <property type="entry name" value="CheA-like_homodim_sf"/>
</dbReference>
<dbReference type="CDD" id="cd16916">
    <property type="entry name" value="HATPase_CheA-like"/>
    <property type="match status" value="1"/>
</dbReference>
<name>A0ABU8RG69_9ACTN</name>
<dbReference type="SUPFAM" id="SSF55874">
    <property type="entry name" value="ATPase domain of HSP90 chaperone/DNA topoisomerase II/histidine kinase"/>
    <property type="match status" value="1"/>
</dbReference>
<feature type="domain" description="CheW-like" evidence="11">
    <location>
        <begin position="467"/>
        <end position="611"/>
    </location>
</feature>
<dbReference type="Gene3D" id="1.20.120.160">
    <property type="entry name" value="HPT domain"/>
    <property type="match status" value="1"/>
</dbReference>
<evidence type="ECO:0000256" key="3">
    <source>
        <dbReference type="ARBA" id="ARBA00012438"/>
    </source>
</evidence>
<protein>
    <recommendedName>
        <fullName evidence="3">histidine kinase</fullName>
        <ecNumber evidence="3">2.7.13.3</ecNumber>
    </recommendedName>
</protein>
<dbReference type="EMBL" id="JBBIAA010000001">
    <property type="protein sequence ID" value="MEJ5944018.1"/>
    <property type="molecule type" value="Genomic_DNA"/>
</dbReference>
<dbReference type="Pfam" id="PF01584">
    <property type="entry name" value="CheW"/>
    <property type="match status" value="2"/>
</dbReference>
<keyword evidence="7" id="KW-0902">Two-component regulatory system</keyword>
<evidence type="ECO:0000313" key="14">
    <source>
        <dbReference type="Proteomes" id="UP001387100"/>
    </source>
</evidence>
<comment type="subcellular location">
    <subcellularLocation>
        <location evidence="2">Cell membrane</location>
    </subcellularLocation>
</comment>
<dbReference type="PROSITE" id="PS50851">
    <property type="entry name" value="CHEW"/>
    <property type="match status" value="2"/>
</dbReference>
<comment type="caution">
    <text evidence="13">The sequence shown here is derived from an EMBL/GenBank/DDBJ whole genome shotgun (WGS) entry which is preliminary data.</text>
</comment>
<dbReference type="Proteomes" id="UP001387100">
    <property type="component" value="Unassembled WGS sequence"/>
</dbReference>
<feature type="compositionally biased region" description="Low complexity" evidence="9">
    <location>
        <begin position="134"/>
        <end position="154"/>
    </location>
</feature>
<dbReference type="InterPro" id="IPR036641">
    <property type="entry name" value="HPT_dom_sf"/>
</dbReference>
<evidence type="ECO:0000256" key="9">
    <source>
        <dbReference type="SAM" id="MobiDB-lite"/>
    </source>
</evidence>
<feature type="domain" description="Histidine kinase" evidence="10">
    <location>
        <begin position="225"/>
        <end position="465"/>
    </location>
</feature>
<dbReference type="SMART" id="SM00073">
    <property type="entry name" value="HPT"/>
    <property type="match status" value="1"/>
</dbReference>
<dbReference type="Gene3D" id="2.30.30.40">
    <property type="entry name" value="SH3 Domains"/>
    <property type="match status" value="1"/>
</dbReference>
<dbReference type="SUPFAM" id="SSF47226">
    <property type="entry name" value="Histidine-containing phosphotransfer domain, HPT domain"/>
    <property type="match status" value="1"/>
</dbReference>
<feature type="compositionally biased region" description="Basic and acidic residues" evidence="9">
    <location>
        <begin position="160"/>
        <end position="171"/>
    </location>
</feature>
<feature type="region of interest" description="Disordered" evidence="9">
    <location>
        <begin position="134"/>
        <end position="217"/>
    </location>
</feature>
<dbReference type="EC" id="2.7.13.3" evidence="3"/>
<dbReference type="Gene3D" id="2.40.50.180">
    <property type="entry name" value="CheA-289, Domain 4"/>
    <property type="match status" value="1"/>
</dbReference>
<keyword evidence="14" id="KW-1185">Reference proteome</keyword>
<feature type="compositionally biased region" description="Basic and acidic residues" evidence="9">
    <location>
        <begin position="202"/>
        <end position="217"/>
    </location>
</feature>
<dbReference type="InterPro" id="IPR036890">
    <property type="entry name" value="HATPase_C_sf"/>
</dbReference>
<dbReference type="InterPro" id="IPR004105">
    <property type="entry name" value="CheA-like_dim"/>
</dbReference>
<evidence type="ECO:0000256" key="5">
    <source>
        <dbReference type="ARBA" id="ARBA00022679"/>
    </source>
</evidence>
<evidence type="ECO:0000259" key="11">
    <source>
        <dbReference type="PROSITE" id="PS50851"/>
    </source>
</evidence>
<feature type="modified residue" description="Phosphohistidine" evidence="8">
    <location>
        <position position="51"/>
    </location>
</feature>
<dbReference type="InterPro" id="IPR004358">
    <property type="entry name" value="Sig_transdc_His_kin-like_C"/>
</dbReference>
<evidence type="ECO:0000256" key="1">
    <source>
        <dbReference type="ARBA" id="ARBA00000085"/>
    </source>
</evidence>
<gene>
    <name evidence="13" type="ORF">WDZ17_01735</name>
</gene>
<dbReference type="PROSITE" id="PS50109">
    <property type="entry name" value="HIS_KIN"/>
    <property type="match status" value="1"/>
</dbReference>
<reference evidence="13 14" key="1">
    <citation type="journal article" date="2017" name="Int. J. Syst. Evol. Microbiol.">
        <title>Pseudokineococcus basanitobsidens sp. nov., isolated from volcanic rock.</title>
        <authorList>
            <person name="Lee D.W."/>
            <person name="Park M.Y."/>
            <person name="Kim J.J."/>
            <person name="Kim B.S."/>
        </authorList>
    </citation>
    <scope>NUCLEOTIDE SEQUENCE [LARGE SCALE GENOMIC DNA]</scope>
    <source>
        <strain evidence="13 14">DSM 103726</strain>
    </source>
</reference>
<dbReference type="Pfam" id="PF02895">
    <property type="entry name" value="H-kinase_dim"/>
    <property type="match status" value="1"/>
</dbReference>
<dbReference type="SUPFAM" id="SSF50341">
    <property type="entry name" value="CheW-like"/>
    <property type="match status" value="2"/>
</dbReference>
<dbReference type="InterPro" id="IPR008207">
    <property type="entry name" value="Sig_transdc_His_kin_Hpt_dom"/>
</dbReference>
<dbReference type="PRINTS" id="PR00344">
    <property type="entry name" value="BCTRLSENSOR"/>
</dbReference>
<dbReference type="InterPro" id="IPR005467">
    <property type="entry name" value="His_kinase_dom"/>
</dbReference>
<sequence>MGDDLEGMAEIVAEFLVESAENLDDLDAQLVGLEADPGDRPLLAAVFRTVHTIKGTSGFLAFPDLERLAHAGETLLARLRDGRAEATPTTVTVLLHLVDALRDLLARVGETGSDAGADLEGVLAEIAAEVDGGAAPPAPAGLAGPDADAEAAVADPEDAAQDHAAPDHVADPDDVAGPALGLVPDGAGPGGVHPDGRAGAPDADHDDGAPGRRRGPEASVRVDVDLLEELMTLVGELVLTRNQVLERAAASGDAEVVRAAHRLDVVAGELQRGVVRARMQPIDHVWSKLPRVVRDLGTQLGRRARLVVDGADTELDRTLLEAVRDPLTHLVRNAVDHGLEPPEERVAAGKDPVGVVALRARHEGGQVLVEVADDGRGMDVARIGARALERGLVDAPSLRAMTAEEVLDLVFAPGFSTADVVTSTSGRGVGMDVVRTNLERIGGSVELETTPGRGSTTRLRVPLTLAILPALLVTAAGQRFAVPQNGLRELVALDAERPRGGAERVGGAEVLRLRGRLLPLVRLRTLLGLDDRGPDEGEAPAGGAGVVAVLEAAGRTFGLVVDGVLATQEIVVKPLGALLADLPAYAGATVLGDGGLALILDVRALARSAREVERPADAAGAPEAADDGTQLLLVRVGPRRLALPLEVVTRLEDVPRAHLERVGHRWAVQHRGEVLPVLDLAEHLGEHVGDHRVEEGSLSLVVHALGDRSVALAVDEVLDVAPAASARTSHLGAPGLSGSAVVAGRIVELLDVRQAVLAADSTFYDDVEERARAGALLPPRPRTSAEAARPAVRGVRR</sequence>
<dbReference type="InterPro" id="IPR051315">
    <property type="entry name" value="Bact_Chemotaxis_CheA"/>
</dbReference>
<dbReference type="CDD" id="cd00088">
    <property type="entry name" value="HPT"/>
    <property type="match status" value="1"/>
</dbReference>
<evidence type="ECO:0000256" key="2">
    <source>
        <dbReference type="ARBA" id="ARBA00004236"/>
    </source>
</evidence>
<dbReference type="PROSITE" id="PS50894">
    <property type="entry name" value="HPT"/>
    <property type="match status" value="1"/>
</dbReference>